<feature type="signal peptide" evidence="1">
    <location>
        <begin position="1"/>
        <end position="24"/>
    </location>
</feature>
<name>A0A9P4JIM3_9PLEO</name>
<evidence type="ECO:0000256" key="1">
    <source>
        <dbReference type="SAM" id="SignalP"/>
    </source>
</evidence>
<gene>
    <name evidence="3" type="ORF">GQ43DRAFT_494744</name>
</gene>
<keyword evidence="1" id="KW-0732">Signal</keyword>
<accession>A0A9P4JIM3</accession>
<evidence type="ECO:0000313" key="4">
    <source>
        <dbReference type="Proteomes" id="UP000799536"/>
    </source>
</evidence>
<organism evidence="3 4">
    <name type="scientific">Delitschia confertaspora ATCC 74209</name>
    <dbReference type="NCBI Taxonomy" id="1513339"/>
    <lineage>
        <taxon>Eukaryota</taxon>
        <taxon>Fungi</taxon>
        <taxon>Dikarya</taxon>
        <taxon>Ascomycota</taxon>
        <taxon>Pezizomycotina</taxon>
        <taxon>Dothideomycetes</taxon>
        <taxon>Pleosporomycetidae</taxon>
        <taxon>Pleosporales</taxon>
        <taxon>Delitschiaceae</taxon>
        <taxon>Delitschia</taxon>
    </lineage>
</organism>
<feature type="non-terminal residue" evidence="3">
    <location>
        <position position="1"/>
    </location>
</feature>
<protein>
    <recommendedName>
        <fullName evidence="2">DUF7492 domain-containing protein</fullName>
    </recommendedName>
</protein>
<evidence type="ECO:0000259" key="2">
    <source>
        <dbReference type="Pfam" id="PF24320"/>
    </source>
</evidence>
<keyword evidence="4" id="KW-1185">Reference proteome</keyword>
<feature type="chain" id="PRO_5040252065" description="DUF7492 domain-containing protein" evidence="1">
    <location>
        <begin position="25"/>
        <end position="218"/>
    </location>
</feature>
<comment type="caution">
    <text evidence="3">The sequence shown here is derived from an EMBL/GenBank/DDBJ whole genome shotgun (WGS) entry which is preliminary data.</text>
</comment>
<evidence type="ECO:0000313" key="3">
    <source>
        <dbReference type="EMBL" id="KAF2197899.1"/>
    </source>
</evidence>
<dbReference type="Proteomes" id="UP000799536">
    <property type="component" value="Unassembled WGS sequence"/>
</dbReference>
<proteinExistence type="predicted"/>
<dbReference type="EMBL" id="ML994188">
    <property type="protein sequence ID" value="KAF2197899.1"/>
    <property type="molecule type" value="Genomic_DNA"/>
</dbReference>
<dbReference type="Pfam" id="PF24320">
    <property type="entry name" value="DUF7492"/>
    <property type="match status" value="1"/>
</dbReference>
<dbReference type="OrthoDB" id="64281at2759"/>
<dbReference type="InterPro" id="IPR055915">
    <property type="entry name" value="DUF7492"/>
</dbReference>
<sequence>LKITHIAALIFSLYFLSFLRNGNAHSWVERAYFVSNNTIVGQPGFPRGNVLRTSPSFTDKAMTYLLPPNGHTTNTFLPSDPFCKETQRSANQTSGSPVLSAHVNDTILLLYQENGHVTKLDEDPRHITSGVIRVYGTSNSSPTDTLQGINEWGFDKFIQSKGDYGLMLWASFDDGDCYQDNNTPKALERKTLVQRAHLEVEGNDLWCGWRVRLPAISP</sequence>
<dbReference type="AlphaFoldDB" id="A0A9P4JIM3"/>
<reference evidence="3" key="1">
    <citation type="journal article" date="2020" name="Stud. Mycol.">
        <title>101 Dothideomycetes genomes: a test case for predicting lifestyles and emergence of pathogens.</title>
        <authorList>
            <person name="Haridas S."/>
            <person name="Albert R."/>
            <person name="Binder M."/>
            <person name="Bloem J."/>
            <person name="Labutti K."/>
            <person name="Salamov A."/>
            <person name="Andreopoulos B."/>
            <person name="Baker S."/>
            <person name="Barry K."/>
            <person name="Bills G."/>
            <person name="Bluhm B."/>
            <person name="Cannon C."/>
            <person name="Castanera R."/>
            <person name="Culley D."/>
            <person name="Daum C."/>
            <person name="Ezra D."/>
            <person name="Gonzalez J."/>
            <person name="Henrissat B."/>
            <person name="Kuo A."/>
            <person name="Liang C."/>
            <person name="Lipzen A."/>
            <person name="Lutzoni F."/>
            <person name="Magnuson J."/>
            <person name="Mondo S."/>
            <person name="Nolan M."/>
            <person name="Ohm R."/>
            <person name="Pangilinan J."/>
            <person name="Park H.-J."/>
            <person name="Ramirez L."/>
            <person name="Alfaro M."/>
            <person name="Sun H."/>
            <person name="Tritt A."/>
            <person name="Yoshinaga Y."/>
            <person name="Zwiers L.-H."/>
            <person name="Turgeon B."/>
            <person name="Goodwin S."/>
            <person name="Spatafora J."/>
            <person name="Crous P."/>
            <person name="Grigoriev I."/>
        </authorList>
    </citation>
    <scope>NUCLEOTIDE SEQUENCE</scope>
    <source>
        <strain evidence="3">ATCC 74209</strain>
    </source>
</reference>
<feature type="domain" description="DUF7492" evidence="2">
    <location>
        <begin position="23"/>
        <end position="215"/>
    </location>
</feature>